<protein>
    <recommendedName>
        <fullName evidence="10">LRRCT domain-containing protein</fullName>
    </recommendedName>
</protein>
<evidence type="ECO:0000259" key="10">
    <source>
        <dbReference type="SMART" id="SM00082"/>
    </source>
</evidence>
<dbReference type="Gene3D" id="3.80.10.10">
    <property type="entry name" value="Ribonuclease Inhibitor"/>
    <property type="match status" value="1"/>
</dbReference>
<name>A0A9D3LRL7_ANGAN</name>
<evidence type="ECO:0000256" key="7">
    <source>
        <dbReference type="ARBA" id="ARBA00023136"/>
    </source>
</evidence>
<accession>A0A9D3LRL7</accession>
<dbReference type="SUPFAM" id="SSF52058">
    <property type="entry name" value="L domain-like"/>
    <property type="match status" value="1"/>
</dbReference>
<evidence type="ECO:0000256" key="6">
    <source>
        <dbReference type="ARBA" id="ARBA00022989"/>
    </source>
</evidence>
<dbReference type="SMART" id="SM00082">
    <property type="entry name" value="LRRCT"/>
    <property type="match status" value="1"/>
</dbReference>
<evidence type="ECO:0000256" key="9">
    <source>
        <dbReference type="SAM" id="Phobius"/>
    </source>
</evidence>
<evidence type="ECO:0000256" key="2">
    <source>
        <dbReference type="ARBA" id="ARBA00022614"/>
    </source>
</evidence>
<feature type="domain" description="LRRCT" evidence="10">
    <location>
        <begin position="148"/>
        <end position="199"/>
    </location>
</feature>
<organism evidence="11 12">
    <name type="scientific">Anguilla anguilla</name>
    <name type="common">European freshwater eel</name>
    <name type="synonym">Muraena anguilla</name>
    <dbReference type="NCBI Taxonomy" id="7936"/>
    <lineage>
        <taxon>Eukaryota</taxon>
        <taxon>Metazoa</taxon>
        <taxon>Chordata</taxon>
        <taxon>Craniata</taxon>
        <taxon>Vertebrata</taxon>
        <taxon>Euteleostomi</taxon>
        <taxon>Actinopterygii</taxon>
        <taxon>Neopterygii</taxon>
        <taxon>Teleostei</taxon>
        <taxon>Anguilliformes</taxon>
        <taxon>Anguillidae</taxon>
        <taxon>Anguilla</taxon>
    </lineage>
</organism>
<evidence type="ECO:0000256" key="3">
    <source>
        <dbReference type="ARBA" id="ARBA00022692"/>
    </source>
</evidence>
<evidence type="ECO:0000313" key="11">
    <source>
        <dbReference type="EMBL" id="KAG5835684.1"/>
    </source>
</evidence>
<keyword evidence="12" id="KW-1185">Reference proteome</keyword>
<keyword evidence="7 9" id="KW-0472">Membrane</keyword>
<evidence type="ECO:0000256" key="5">
    <source>
        <dbReference type="ARBA" id="ARBA00022889"/>
    </source>
</evidence>
<keyword evidence="6 9" id="KW-1133">Transmembrane helix</keyword>
<evidence type="ECO:0000256" key="1">
    <source>
        <dbReference type="ARBA" id="ARBA00004167"/>
    </source>
</evidence>
<dbReference type="InterPro" id="IPR000483">
    <property type="entry name" value="Cys-rich_flank_reg_C"/>
</dbReference>
<keyword evidence="5" id="KW-0130">Cell adhesion</keyword>
<dbReference type="EMBL" id="JAFIRN010000014">
    <property type="protein sequence ID" value="KAG5835684.1"/>
    <property type="molecule type" value="Genomic_DNA"/>
</dbReference>
<dbReference type="PANTHER" id="PTHR22650">
    <property type="entry name" value="GLYCOPROTEIN IB BETA"/>
    <property type="match status" value="1"/>
</dbReference>
<dbReference type="AlphaFoldDB" id="A0A9D3LRL7"/>
<proteinExistence type="predicted"/>
<comment type="caution">
    <text evidence="11">The sequence shown here is derived from an EMBL/GenBank/DDBJ whole genome shotgun (WGS) entry which is preliminary data.</text>
</comment>
<dbReference type="Proteomes" id="UP001044222">
    <property type="component" value="Chromosome 14"/>
</dbReference>
<dbReference type="PANTHER" id="PTHR22650:SF6">
    <property type="entry name" value="PLATELET GLYCOPROTEIN IX"/>
    <property type="match status" value="1"/>
</dbReference>
<keyword evidence="4" id="KW-0732">Signal</keyword>
<dbReference type="InterPro" id="IPR052313">
    <property type="entry name" value="GPIb-IX-V_Complex"/>
</dbReference>
<keyword evidence="2" id="KW-0433">Leucine-rich repeat</keyword>
<reference evidence="11" key="1">
    <citation type="submission" date="2021-01" db="EMBL/GenBank/DDBJ databases">
        <title>A chromosome-scale assembly of European eel, Anguilla anguilla.</title>
        <authorList>
            <person name="Henkel C."/>
            <person name="Jong-Raadsen S.A."/>
            <person name="Dufour S."/>
            <person name="Weltzien F.-A."/>
            <person name="Palstra A.P."/>
            <person name="Pelster B."/>
            <person name="Spaink H.P."/>
            <person name="Van Den Thillart G.E."/>
            <person name="Jansen H."/>
            <person name="Zahm M."/>
            <person name="Klopp C."/>
            <person name="Cedric C."/>
            <person name="Louis A."/>
            <person name="Berthelot C."/>
            <person name="Parey E."/>
            <person name="Roest Crollius H."/>
            <person name="Montfort J."/>
            <person name="Robinson-Rechavi M."/>
            <person name="Bucao C."/>
            <person name="Bouchez O."/>
            <person name="Gislard M."/>
            <person name="Lluch J."/>
            <person name="Milhes M."/>
            <person name="Lampietro C."/>
            <person name="Lopez Roques C."/>
            <person name="Donnadieu C."/>
            <person name="Braasch I."/>
            <person name="Desvignes T."/>
            <person name="Postlethwait J."/>
            <person name="Bobe J."/>
            <person name="Guiguen Y."/>
            <person name="Dirks R."/>
        </authorList>
    </citation>
    <scope>NUCLEOTIDE SEQUENCE</scope>
    <source>
        <strain evidence="11">Tag_6206</strain>
        <tissue evidence="11">Liver</tissue>
    </source>
</reference>
<feature type="transmembrane region" description="Helical" evidence="9">
    <location>
        <begin position="206"/>
        <end position="227"/>
    </location>
</feature>
<sequence>MPPRDGVEDTLISELQRGFPRVMSSTQPKTERICRVELIGNSSLRYEQECRESFLCWLGTERMLSGPALVILLLLAPSTGQPVPSPCRCSALQPEGLRVSCGSQDLAELPQLPPGTAELYLQDNWLTGVPPGSFDALRGLRRLNLTGNPFHCGCAIWYLSAWLRDHADVSVGTPTCASPVGLAHRPIAGLDQAHFSACGKKRAASGALDVVTVLVLAALVLLLLWCLKTARRSTFIVEVFARHSGFEAHTLRSLKPKHKRHKRQSVPSEDRELMLEHMDDSNIEAPLINMEILPQILDVLQKKHNMKFKAP</sequence>
<gene>
    <name evidence="11" type="ORF">ANANG_G00246620</name>
</gene>
<evidence type="ECO:0000256" key="8">
    <source>
        <dbReference type="ARBA" id="ARBA00023157"/>
    </source>
</evidence>
<evidence type="ECO:0000256" key="4">
    <source>
        <dbReference type="ARBA" id="ARBA00022729"/>
    </source>
</evidence>
<evidence type="ECO:0000313" key="12">
    <source>
        <dbReference type="Proteomes" id="UP001044222"/>
    </source>
</evidence>
<comment type="subcellular location">
    <subcellularLocation>
        <location evidence="1">Membrane</location>
        <topology evidence="1">Single-pass membrane protein</topology>
    </subcellularLocation>
</comment>
<dbReference type="InterPro" id="IPR032675">
    <property type="entry name" value="LRR_dom_sf"/>
</dbReference>
<keyword evidence="3 9" id="KW-0812">Transmembrane</keyword>
<keyword evidence="8" id="KW-1015">Disulfide bond</keyword>